<name>A0A518BK36_9BACT</name>
<dbReference type="InterPro" id="IPR029062">
    <property type="entry name" value="Class_I_gatase-like"/>
</dbReference>
<dbReference type="GO" id="GO:0004642">
    <property type="term" value="F:phosphoribosylformylglycinamidine synthase activity"/>
    <property type="evidence" value="ECO:0007669"/>
    <property type="project" value="UniProtKB-EC"/>
</dbReference>
<keyword evidence="3" id="KW-0547">Nucleotide-binding</keyword>
<dbReference type="Proteomes" id="UP000316921">
    <property type="component" value="Chromosome"/>
</dbReference>
<dbReference type="RefSeq" id="WP_145065398.1">
    <property type="nucleotide sequence ID" value="NZ_CP036287.1"/>
</dbReference>
<dbReference type="GO" id="GO:0016787">
    <property type="term" value="F:hydrolase activity"/>
    <property type="evidence" value="ECO:0007669"/>
    <property type="project" value="UniProtKB-KW"/>
</dbReference>
<dbReference type="EMBL" id="CP036287">
    <property type="protein sequence ID" value="QDU67335.1"/>
    <property type="molecule type" value="Genomic_DNA"/>
</dbReference>
<keyword evidence="9" id="KW-1185">Reference proteome</keyword>
<keyword evidence="6" id="KW-0067">ATP-binding</keyword>
<protein>
    <submittedName>
        <fullName evidence="8">Phosphoribosylformylglycinamidine synthase</fullName>
        <ecNumber evidence="8">6.3.5.3</ecNumber>
    </submittedName>
</protein>
<keyword evidence="5" id="KW-0378">Hydrolase</keyword>
<evidence type="ECO:0000256" key="4">
    <source>
        <dbReference type="ARBA" id="ARBA00022755"/>
    </source>
</evidence>
<dbReference type="SMART" id="SM01211">
    <property type="entry name" value="GATase_5"/>
    <property type="match status" value="1"/>
</dbReference>
<sequence>MTSQPTALVLRTAGTNCDRETVQALEMAGARTELLHLNALSAEPRRLAAAQILVIPGGFSYGDYVAAGRILGHELRHRLGEEIATFVEGGGFVLGICNGFQVLVELGLIEGPRAEPSQRRMALTANSSNRFESRWVHLRNERSACEWLERGTVWPVPVAHGEGRVALRSAGDLEALTDAGQVALRYVTADGGEAGYPDCPNGSAGQIAGLCDPSGRVLGLMPHPERNITPFHHPFWTRLPERDEGEGLALFRGLVSAAS</sequence>
<keyword evidence="4" id="KW-0658">Purine biosynthesis</keyword>
<dbReference type="PROSITE" id="PS51273">
    <property type="entry name" value="GATASE_TYPE_1"/>
    <property type="match status" value="1"/>
</dbReference>
<reference evidence="8 9" key="1">
    <citation type="submission" date="2019-02" db="EMBL/GenBank/DDBJ databases">
        <title>Deep-cultivation of Planctomycetes and their phenomic and genomic characterization uncovers novel biology.</title>
        <authorList>
            <person name="Wiegand S."/>
            <person name="Jogler M."/>
            <person name="Boedeker C."/>
            <person name="Pinto D."/>
            <person name="Vollmers J."/>
            <person name="Rivas-Marin E."/>
            <person name="Kohn T."/>
            <person name="Peeters S.H."/>
            <person name="Heuer A."/>
            <person name="Rast P."/>
            <person name="Oberbeckmann S."/>
            <person name="Bunk B."/>
            <person name="Jeske O."/>
            <person name="Meyerdierks A."/>
            <person name="Storesund J.E."/>
            <person name="Kallscheuer N."/>
            <person name="Luecker S."/>
            <person name="Lage O.M."/>
            <person name="Pohl T."/>
            <person name="Merkel B.J."/>
            <person name="Hornburger P."/>
            <person name="Mueller R.-W."/>
            <person name="Bruemmer F."/>
            <person name="Labrenz M."/>
            <person name="Spormann A.M."/>
            <person name="Op den Camp H."/>
            <person name="Overmann J."/>
            <person name="Amann R."/>
            <person name="Jetten M.S.M."/>
            <person name="Mascher T."/>
            <person name="Medema M.H."/>
            <person name="Devos D.P."/>
            <person name="Kaster A.-K."/>
            <person name="Ovreas L."/>
            <person name="Rohde M."/>
            <person name="Galperin M.Y."/>
            <person name="Jogler C."/>
        </authorList>
    </citation>
    <scope>NUCLEOTIDE SEQUENCE [LARGE SCALE GENOMIC DNA]</scope>
    <source>
        <strain evidence="8 9">Pla133</strain>
    </source>
</reference>
<dbReference type="KEGG" id="pbap:Pla133_24170"/>
<dbReference type="AlphaFoldDB" id="A0A518BK36"/>
<evidence type="ECO:0000256" key="5">
    <source>
        <dbReference type="ARBA" id="ARBA00022801"/>
    </source>
</evidence>
<dbReference type="SUPFAM" id="SSF52317">
    <property type="entry name" value="Class I glutamine amidotransferase-like"/>
    <property type="match status" value="1"/>
</dbReference>
<evidence type="ECO:0000256" key="2">
    <source>
        <dbReference type="ARBA" id="ARBA00022598"/>
    </source>
</evidence>
<dbReference type="Pfam" id="PF13507">
    <property type="entry name" value="GATase_5"/>
    <property type="match status" value="1"/>
</dbReference>
<organism evidence="8 9">
    <name type="scientific">Engelhardtia mirabilis</name>
    <dbReference type="NCBI Taxonomy" id="2528011"/>
    <lineage>
        <taxon>Bacteria</taxon>
        <taxon>Pseudomonadati</taxon>
        <taxon>Planctomycetota</taxon>
        <taxon>Planctomycetia</taxon>
        <taxon>Planctomycetia incertae sedis</taxon>
        <taxon>Engelhardtia</taxon>
    </lineage>
</organism>
<proteinExistence type="predicted"/>
<keyword evidence="2 8" id="KW-0436">Ligase</keyword>
<dbReference type="NCBIfam" id="TIGR01737">
    <property type="entry name" value="FGAM_synth_I"/>
    <property type="match status" value="1"/>
</dbReference>
<keyword evidence="7" id="KW-0315">Glutamine amidotransferase</keyword>
<evidence type="ECO:0000313" key="9">
    <source>
        <dbReference type="Proteomes" id="UP000316921"/>
    </source>
</evidence>
<dbReference type="GO" id="GO:0005524">
    <property type="term" value="F:ATP binding"/>
    <property type="evidence" value="ECO:0007669"/>
    <property type="project" value="UniProtKB-KW"/>
</dbReference>
<evidence type="ECO:0000256" key="1">
    <source>
        <dbReference type="ARBA" id="ARBA00022490"/>
    </source>
</evidence>
<keyword evidence="1" id="KW-0963">Cytoplasm</keyword>
<evidence type="ECO:0000313" key="8">
    <source>
        <dbReference type="EMBL" id="QDU67335.1"/>
    </source>
</evidence>
<dbReference type="GO" id="GO:0006189">
    <property type="term" value="P:'de novo' IMP biosynthetic process"/>
    <property type="evidence" value="ECO:0007669"/>
    <property type="project" value="InterPro"/>
</dbReference>
<dbReference type="InterPro" id="IPR010075">
    <property type="entry name" value="PRibForGlyAmidine_synth_PurQ"/>
</dbReference>
<accession>A0A518BK36</accession>
<dbReference type="PIRSF" id="PIRSF001586">
    <property type="entry name" value="FGAM_synth_I"/>
    <property type="match status" value="1"/>
</dbReference>
<dbReference type="GO" id="GO:0005737">
    <property type="term" value="C:cytoplasm"/>
    <property type="evidence" value="ECO:0007669"/>
    <property type="project" value="TreeGrafter"/>
</dbReference>
<dbReference type="EC" id="6.3.5.3" evidence="8"/>
<dbReference type="PANTHER" id="PTHR10099:SF1">
    <property type="entry name" value="PHOSPHORIBOSYLFORMYLGLYCINAMIDINE SYNTHASE"/>
    <property type="match status" value="1"/>
</dbReference>
<dbReference type="PANTHER" id="PTHR10099">
    <property type="entry name" value="PHOSPHORIBOSYLFORMYLGLYCINAMIDINE SYNTHASE"/>
    <property type="match status" value="1"/>
</dbReference>
<dbReference type="Gene3D" id="3.40.50.880">
    <property type="match status" value="1"/>
</dbReference>
<evidence type="ECO:0000256" key="3">
    <source>
        <dbReference type="ARBA" id="ARBA00022741"/>
    </source>
</evidence>
<evidence type="ECO:0000256" key="6">
    <source>
        <dbReference type="ARBA" id="ARBA00022840"/>
    </source>
</evidence>
<evidence type="ECO:0000256" key="7">
    <source>
        <dbReference type="ARBA" id="ARBA00022962"/>
    </source>
</evidence>
<gene>
    <name evidence="8" type="primary">purQ</name>
    <name evidence="8" type="ORF">Pla133_24170</name>
</gene>